<sequence>MMKQMAAAILVLTFAGLGTARADDDCHVPMEQWQPREAVQTMAAGRGWTVTRIKIDDGCYEIRGTDEGGRPFKAKIDPATLEIVKLRYKDRDDDHHGAERQRTQNIGREAADGASANGLLGTNTRPKAVVK</sequence>
<organism evidence="4 5">
    <name type="scientific">Bosea minatitlanensis</name>
    <dbReference type="NCBI Taxonomy" id="128782"/>
    <lineage>
        <taxon>Bacteria</taxon>
        <taxon>Pseudomonadati</taxon>
        <taxon>Pseudomonadota</taxon>
        <taxon>Alphaproteobacteria</taxon>
        <taxon>Hyphomicrobiales</taxon>
        <taxon>Boseaceae</taxon>
        <taxon>Bosea</taxon>
    </lineage>
</organism>
<evidence type="ECO:0000259" key="3">
    <source>
        <dbReference type="Pfam" id="PF13670"/>
    </source>
</evidence>
<comment type="caution">
    <text evidence="4">The sequence shown here is derived from an EMBL/GenBank/DDBJ whole genome shotgun (WGS) entry which is preliminary data.</text>
</comment>
<name>A0ABW0EWS9_9HYPH</name>
<dbReference type="RefSeq" id="WP_260347791.1">
    <property type="nucleotide sequence ID" value="NZ_JAOAOS010000001.1"/>
</dbReference>
<evidence type="ECO:0000313" key="4">
    <source>
        <dbReference type="EMBL" id="MFC5291743.1"/>
    </source>
</evidence>
<protein>
    <submittedName>
        <fullName evidence="4">PepSY domain-containing protein</fullName>
    </submittedName>
</protein>
<evidence type="ECO:0000313" key="5">
    <source>
        <dbReference type="Proteomes" id="UP001595976"/>
    </source>
</evidence>
<feature type="signal peptide" evidence="2">
    <location>
        <begin position="1"/>
        <end position="22"/>
    </location>
</feature>
<feature type="region of interest" description="Disordered" evidence="1">
    <location>
        <begin position="90"/>
        <end position="131"/>
    </location>
</feature>
<reference evidence="5" key="1">
    <citation type="journal article" date="2019" name="Int. J. Syst. Evol. Microbiol.">
        <title>The Global Catalogue of Microorganisms (GCM) 10K type strain sequencing project: providing services to taxonomists for standard genome sequencing and annotation.</title>
        <authorList>
            <consortium name="The Broad Institute Genomics Platform"/>
            <consortium name="The Broad Institute Genome Sequencing Center for Infectious Disease"/>
            <person name="Wu L."/>
            <person name="Ma J."/>
        </authorList>
    </citation>
    <scope>NUCLEOTIDE SEQUENCE [LARGE SCALE GENOMIC DNA]</scope>
    <source>
        <strain evidence="5">CGMCC 1.15643</strain>
    </source>
</reference>
<dbReference type="InterPro" id="IPR025711">
    <property type="entry name" value="PepSY"/>
</dbReference>
<evidence type="ECO:0000256" key="2">
    <source>
        <dbReference type="SAM" id="SignalP"/>
    </source>
</evidence>
<accession>A0ABW0EWS9</accession>
<dbReference type="EMBL" id="JBHSLI010000001">
    <property type="protein sequence ID" value="MFC5291743.1"/>
    <property type="molecule type" value="Genomic_DNA"/>
</dbReference>
<dbReference type="Pfam" id="PF13670">
    <property type="entry name" value="PepSY_2"/>
    <property type="match status" value="1"/>
</dbReference>
<feature type="chain" id="PRO_5045535239" evidence="2">
    <location>
        <begin position="23"/>
        <end position="131"/>
    </location>
</feature>
<feature type="domain" description="PepSY" evidence="3">
    <location>
        <begin position="5"/>
        <end position="85"/>
    </location>
</feature>
<keyword evidence="5" id="KW-1185">Reference proteome</keyword>
<feature type="compositionally biased region" description="Basic and acidic residues" evidence="1">
    <location>
        <begin position="90"/>
        <end position="102"/>
    </location>
</feature>
<gene>
    <name evidence="4" type="ORF">ACFPK2_01925</name>
</gene>
<evidence type="ECO:0000256" key="1">
    <source>
        <dbReference type="SAM" id="MobiDB-lite"/>
    </source>
</evidence>
<dbReference type="Proteomes" id="UP001595976">
    <property type="component" value="Unassembled WGS sequence"/>
</dbReference>
<proteinExistence type="predicted"/>
<keyword evidence="2" id="KW-0732">Signal</keyword>